<dbReference type="GO" id="GO:0006351">
    <property type="term" value="P:DNA-templated transcription"/>
    <property type="evidence" value="ECO:0007669"/>
    <property type="project" value="InterPro"/>
</dbReference>
<feature type="domain" description="Zn(2)-C6 fungal-type" evidence="5">
    <location>
        <begin position="39"/>
        <end position="68"/>
    </location>
</feature>
<evidence type="ECO:0000256" key="1">
    <source>
        <dbReference type="ARBA" id="ARBA00004123"/>
    </source>
</evidence>
<dbReference type="InterPro" id="IPR007219">
    <property type="entry name" value="XnlR_reg_dom"/>
</dbReference>
<evidence type="ECO:0000313" key="8">
    <source>
        <dbReference type="RefSeq" id="XP_033581250.1"/>
    </source>
</evidence>
<reference evidence="6 8" key="1">
    <citation type="journal article" date="2020" name="Stud. Mycol.">
        <title>101 Dothideomycetes genomes: a test case for predicting lifestyles and emergence of pathogens.</title>
        <authorList>
            <person name="Haridas S."/>
            <person name="Albert R."/>
            <person name="Binder M."/>
            <person name="Bloem J."/>
            <person name="Labutti K."/>
            <person name="Salamov A."/>
            <person name="Andreopoulos B."/>
            <person name="Baker S."/>
            <person name="Barry K."/>
            <person name="Bills G."/>
            <person name="Bluhm B."/>
            <person name="Cannon C."/>
            <person name="Castanera R."/>
            <person name="Culley D."/>
            <person name="Daum C."/>
            <person name="Ezra D."/>
            <person name="Gonzalez J."/>
            <person name="Henrissat B."/>
            <person name="Kuo A."/>
            <person name="Liang C."/>
            <person name="Lipzen A."/>
            <person name="Lutzoni F."/>
            <person name="Magnuson J."/>
            <person name="Mondo S."/>
            <person name="Nolan M."/>
            <person name="Ohm R."/>
            <person name="Pangilinan J."/>
            <person name="Park H.-J."/>
            <person name="Ramirez L."/>
            <person name="Alfaro M."/>
            <person name="Sun H."/>
            <person name="Tritt A."/>
            <person name="Yoshinaga Y."/>
            <person name="Zwiers L.-H."/>
            <person name="Turgeon B."/>
            <person name="Goodwin S."/>
            <person name="Spatafora J."/>
            <person name="Crous P."/>
            <person name="Grigoriev I."/>
        </authorList>
    </citation>
    <scope>NUCLEOTIDE SEQUENCE</scope>
    <source>
        <strain evidence="6 8">CBS 304.34</strain>
    </source>
</reference>
<dbReference type="AlphaFoldDB" id="A0A6A6YZC7"/>
<keyword evidence="2" id="KW-0479">Metal-binding</keyword>
<evidence type="ECO:0000313" key="7">
    <source>
        <dbReference type="Proteomes" id="UP000504636"/>
    </source>
</evidence>
<evidence type="ECO:0000256" key="4">
    <source>
        <dbReference type="SAM" id="MobiDB-lite"/>
    </source>
</evidence>
<reference evidence="8" key="2">
    <citation type="submission" date="2020-04" db="EMBL/GenBank/DDBJ databases">
        <authorList>
            <consortium name="NCBI Genome Project"/>
        </authorList>
    </citation>
    <scope>NUCLEOTIDE SEQUENCE</scope>
    <source>
        <strain evidence="8">CBS 304.34</strain>
    </source>
</reference>
<dbReference type="PROSITE" id="PS00463">
    <property type="entry name" value="ZN2_CY6_FUNGAL_1"/>
    <property type="match status" value="1"/>
</dbReference>
<dbReference type="GO" id="GO:0000981">
    <property type="term" value="F:DNA-binding transcription factor activity, RNA polymerase II-specific"/>
    <property type="evidence" value="ECO:0007669"/>
    <property type="project" value="InterPro"/>
</dbReference>
<dbReference type="Pfam" id="PF04082">
    <property type="entry name" value="Fungal_trans"/>
    <property type="match status" value="1"/>
</dbReference>
<dbReference type="InterPro" id="IPR036864">
    <property type="entry name" value="Zn2-C6_fun-type_DNA-bd_sf"/>
</dbReference>
<dbReference type="Gene3D" id="4.10.240.10">
    <property type="entry name" value="Zn(2)-C6 fungal-type DNA-binding domain"/>
    <property type="match status" value="1"/>
</dbReference>
<protein>
    <recommendedName>
        <fullName evidence="5">Zn(2)-C6 fungal-type domain-containing protein</fullName>
    </recommendedName>
</protein>
<dbReference type="Proteomes" id="UP000504636">
    <property type="component" value="Unplaced"/>
</dbReference>
<organism evidence="6">
    <name type="scientific">Mytilinidion resinicola</name>
    <dbReference type="NCBI Taxonomy" id="574789"/>
    <lineage>
        <taxon>Eukaryota</taxon>
        <taxon>Fungi</taxon>
        <taxon>Dikarya</taxon>
        <taxon>Ascomycota</taxon>
        <taxon>Pezizomycotina</taxon>
        <taxon>Dothideomycetes</taxon>
        <taxon>Pleosporomycetidae</taxon>
        <taxon>Mytilinidiales</taxon>
        <taxon>Mytilinidiaceae</taxon>
        <taxon>Mytilinidion</taxon>
    </lineage>
</organism>
<reference evidence="8" key="3">
    <citation type="submission" date="2025-04" db="UniProtKB">
        <authorList>
            <consortium name="RefSeq"/>
        </authorList>
    </citation>
    <scope>IDENTIFICATION</scope>
    <source>
        <strain evidence="8">CBS 304.34</strain>
    </source>
</reference>
<sequence length="831" mass="93709">MPDSLLSPNQRGLSSPSPGPDRRSGLPPRIRRRNRVISSCLECRRRKLKCDKLQPCTNCTKFARDCVFLAPALDPVGQAKLAEVKEKMGLLERTLEQDVARSKSEARDESSPSSQLPGQDIVESDENSAPEDEKDLKPNSYVTEDAAYDDADDDLVDLGIQLGKMRITDRIGGFVRPRFQEEIQEALKEVPPPQPGNRYPVRTPTSFLGPGPDYVAPASSFFFAPEPRRMSLMSFLPARSTADRLLVQYWNAVHVLAKCLHRPSFERQYATFWSDIASGVEPTASFQAVVLAMLMSAAISLPDETVLTEYAVAKADLVENFRQGCETSLARANFLRTSKLETLQAFVMYLIPLCRSEISRAHSALTGTIIRLAECMSLHRDPSNYDVSAVEMQVRRTLWYQVCFLDMRTCEATGPRPQIRRDDFDTKFPLNVDDADLELPNPPTEDASRFTDMTITRIRFECNEMHRLTWNERPRIERKKTTFTSLLGKVQSFGKAMETKYLPILDSRVPLQYMAMQIYTVLFNRMHVQILHKYASNQDRLMPERLRQIMMGSCIIILEHAMAIETIPHVRLWAWYAGAFQQYHSAILLLSEYYAKPRDDFALEARVWRALDFAFELPPDLEGGEKSRMILHELSDRLGVYQSHRRIRPPKSMAEAPGPRIHAHEFKRQEARRSKERGESLTPAIDFSGPGGILPSTEPLDYSFTYPRMPDDIMREPTYQLPGMVSPMHGSDSSPSMSNAANPNVGGAGSINNNNNSPGNADNMLDIDWNEWERLFPSDMNAGGSAGDIMIPPFSFPHFSPSELEEGWAAGMGKDPLVEWAGVGVQGESLK</sequence>
<feature type="compositionally biased region" description="Polar residues" evidence="4">
    <location>
        <begin position="1"/>
        <end position="10"/>
    </location>
</feature>
<keyword evidence="7" id="KW-1185">Reference proteome</keyword>
<dbReference type="GO" id="GO:0008270">
    <property type="term" value="F:zinc ion binding"/>
    <property type="evidence" value="ECO:0007669"/>
    <property type="project" value="InterPro"/>
</dbReference>
<dbReference type="CDD" id="cd12148">
    <property type="entry name" value="fungal_TF_MHR"/>
    <property type="match status" value="1"/>
</dbReference>
<dbReference type="GO" id="GO:0005634">
    <property type="term" value="C:nucleus"/>
    <property type="evidence" value="ECO:0007669"/>
    <property type="project" value="UniProtKB-SubCell"/>
</dbReference>
<dbReference type="OrthoDB" id="424974at2759"/>
<dbReference type="CDD" id="cd00067">
    <property type="entry name" value="GAL4"/>
    <property type="match status" value="1"/>
</dbReference>
<dbReference type="GO" id="GO:0003677">
    <property type="term" value="F:DNA binding"/>
    <property type="evidence" value="ECO:0007669"/>
    <property type="project" value="InterPro"/>
</dbReference>
<feature type="region of interest" description="Disordered" evidence="4">
    <location>
        <begin position="95"/>
        <end position="139"/>
    </location>
</feature>
<dbReference type="PANTHER" id="PTHR31001">
    <property type="entry name" value="UNCHARACTERIZED TRANSCRIPTIONAL REGULATORY PROTEIN"/>
    <property type="match status" value="1"/>
</dbReference>
<feature type="region of interest" description="Disordered" evidence="4">
    <location>
        <begin position="1"/>
        <end position="29"/>
    </location>
</feature>
<gene>
    <name evidence="6 8" type="ORF">BDZ99DRAFT_234706</name>
</gene>
<dbReference type="InterPro" id="IPR001138">
    <property type="entry name" value="Zn2Cys6_DnaBD"/>
</dbReference>
<dbReference type="RefSeq" id="XP_033581250.1">
    <property type="nucleotide sequence ID" value="XM_033713545.1"/>
</dbReference>
<dbReference type="PROSITE" id="PS50048">
    <property type="entry name" value="ZN2_CY6_FUNGAL_2"/>
    <property type="match status" value="1"/>
</dbReference>
<dbReference type="SUPFAM" id="SSF57701">
    <property type="entry name" value="Zn2/Cys6 DNA-binding domain"/>
    <property type="match status" value="1"/>
</dbReference>
<comment type="subcellular location">
    <subcellularLocation>
        <location evidence="1">Nucleus</location>
    </subcellularLocation>
</comment>
<accession>A0A6A6YZC7</accession>
<dbReference type="SMART" id="SM00066">
    <property type="entry name" value="GAL4"/>
    <property type="match status" value="1"/>
</dbReference>
<keyword evidence="3" id="KW-0539">Nucleus</keyword>
<name>A0A6A6YZC7_9PEZI</name>
<feature type="compositionally biased region" description="Basic and acidic residues" evidence="4">
    <location>
        <begin position="667"/>
        <end position="679"/>
    </location>
</feature>
<evidence type="ECO:0000259" key="5">
    <source>
        <dbReference type="PROSITE" id="PS50048"/>
    </source>
</evidence>
<dbReference type="EMBL" id="MU003695">
    <property type="protein sequence ID" value="KAF2814286.1"/>
    <property type="molecule type" value="Genomic_DNA"/>
</dbReference>
<feature type="compositionally biased region" description="Basic and acidic residues" evidence="4">
    <location>
        <begin position="95"/>
        <end position="110"/>
    </location>
</feature>
<dbReference type="PANTHER" id="PTHR31001:SF40">
    <property type="entry name" value="ZN(II)2CYS6 TRANSCRIPTION FACTOR (EUROFUNG)"/>
    <property type="match status" value="1"/>
</dbReference>
<evidence type="ECO:0000313" key="6">
    <source>
        <dbReference type="EMBL" id="KAF2814286.1"/>
    </source>
</evidence>
<dbReference type="SMART" id="SM00906">
    <property type="entry name" value="Fungal_trans"/>
    <property type="match status" value="1"/>
</dbReference>
<proteinExistence type="predicted"/>
<dbReference type="Pfam" id="PF00172">
    <property type="entry name" value="Zn_clus"/>
    <property type="match status" value="1"/>
</dbReference>
<feature type="compositionally biased region" description="Acidic residues" evidence="4">
    <location>
        <begin position="122"/>
        <end position="133"/>
    </location>
</feature>
<dbReference type="GeneID" id="54454438"/>
<evidence type="ECO:0000256" key="3">
    <source>
        <dbReference type="ARBA" id="ARBA00023242"/>
    </source>
</evidence>
<dbReference type="InterPro" id="IPR050613">
    <property type="entry name" value="Sec_Metabolite_Reg"/>
</dbReference>
<evidence type="ECO:0000256" key="2">
    <source>
        <dbReference type="ARBA" id="ARBA00022723"/>
    </source>
</evidence>
<feature type="region of interest" description="Disordered" evidence="4">
    <location>
        <begin position="667"/>
        <end position="692"/>
    </location>
</feature>